<comment type="caution">
    <text evidence="1">The sequence shown here is derived from an EMBL/GenBank/DDBJ whole genome shotgun (WGS) entry which is preliminary data.</text>
</comment>
<reference evidence="1 2" key="1">
    <citation type="submission" date="2017-11" db="EMBL/GenBank/DDBJ databases">
        <title>Comparative genomic analysis of Holospora spp., intranuclear symbionts of paramecia.</title>
        <authorList>
            <person name="Garushyants S.K."/>
            <person name="Beliavskaya A."/>
            <person name="Malko D.B."/>
            <person name="Logacheva M.D."/>
            <person name="Rautian M.S."/>
            <person name="Gelfand M.S."/>
        </authorList>
    </citation>
    <scope>NUCLEOTIDE SEQUENCE [LARGE SCALE GENOMIC DNA]</scope>
    <source>
        <strain evidence="2">02AZ16</strain>
    </source>
</reference>
<proteinExistence type="predicted"/>
<keyword evidence="2" id="KW-1185">Reference proteome</keyword>
<name>A0A2S5R959_9PROT</name>
<evidence type="ECO:0000313" key="1">
    <source>
        <dbReference type="EMBL" id="PPE03854.1"/>
    </source>
</evidence>
<gene>
    <name evidence="1" type="ORF">HCUR_00631</name>
</gene>
<accession>A0A2S5R959</accession>
<evidence type="ECO:0000313" key="2">
    <source>
        <dbReference type="Proteomes" id="UP000239425"/>
    </source>
</evidence>
<protein>
    <submittedName>
        <fullName evidence="1">Uncharacterized protein</fullName>
    </submittedName>
</protein>
<dbReference type="EMBL" id="PHHC01000080">
    <property type="protein sequence ID" value="PPE03854.1"/>
    <property type="molecule type" value="Genomic_DNA"/>
</dbReference>
<dbReference type="Proteomes" id="UP000239425">
    <property type="component" value="Unassembled WGS sequence"/>
</dbReference>
<dbReference type="AlphaFoldDB" id="A0A2S5R959"/>
<sequence length="53" mass="5946">MGSTLVGIGFLTGSVEVLTCWIKAISQKTVVLSWIILLFFHKITFYKTLSLQL</sequence>
<dbReference type="RefSeq" id="WP_165780689.1">
    <property type="nucleotide sequence ID" value="NZ_PHHC01000080.1"/>
</dbReference>
<organism evidence="1 2">
    <name type="scientific">Holospora curviuscula</name>
    <dbReference type="NCBI Taxonomy" id="1082868"/>
    <lineage>
        <taxon>Bacteria</taxon>
        <taxon>Pseudomonadati</taxon>
        <taxon>Pseudomonadota</taxon>
        <taxon>Alphaproteobacteria</taxon>
        <taxon>Holosporales</taxon>
        <taxon>Holosporaceae</taxon>
        <taxon>Holospora</taxon>
    </lineage>
</organism>